<gene>
    <name evidence="2" type="ORF">CK510_16930</name>
</gene>
<name>A0A2A2TGL8_9CYAN</name>
<feature type="domain" description="DSP-PTPase phosphatase fused to NAD+ Kinase" evidence="1">
    <location>
        <begin position="18"/>
        <end position="127"/>
    </location>
</feature>
<dbReference type="Pfam" id="PF22741">
    <property type="entry name" value="PTP-NADK"/>
    <property type="match status" value="1"/>
</dbReference>
<evidence type="ECO:0000313" key="2">
    <source>
        <dbReference type="EMBL" id="PAX52872.1"/>
    </source>
</evidence>
<dbReference type="AlphaFoldDB" id="A0A2A2TGL8"/>
<proteinExistence type="predicted"/>
<accession>A0A2A2TGL8</accession>
<keyword evidence="3" id="KW-1185">Reference proteome</keyword>
<protein>
    <submittedName>
        <fullName evidence="2">Phosphatase</fullName>
    </submittedName>
</protein>
<dbReference type="RefSeq" id="WP_095722824.1">
    <property type="nucleotide sequence ID" value="NZ_NTFS01000191.1"/>
</dbReference>
<evidence type="ECO:0000313" key="3">
    <source>
        <dbReference type="Proteomes" id="UP000218238"/>
    </source>
</evidence>
<dbReference type="Gene3D" id="3.90.190.10">
    <property type="entry name" value="Protein tyrosine phosphatase superfamily"/>
    <property type="match status" value="1"/>
</dbReference>
<dbReference type="SUPFAM" id="SSF52799">
    <property type="entry name" value="(Phosphotyrosine protein) phosphatases II"/>
    <property type="match status" value="1"/>
</dbReference>
<dbReference type="EMBL" id="NTFS01000191">
    <property type="protein sequence ID" value="PAX52872.1"/>
    <property type="molecule type" value="Genomic_DNA"/>
</dbReference>
<evidence type="ECO:0000259" key="1">
    <source>
        <dbReference type="Pfam" id="PF22741"/>
    </source>
</evidence>
<organism evidence="2 3">
    <name type="scientific">Brunnivagina elsteri CCALA 953</name>
    <dbReference type="NCBI Taxonomy" id="987040"/>
    <lineage>
        <taxon>Bacteria</taxon>
        <taxon>Bacillati</taxon>
        <taxon>Cyanobacteriota</taxon>
        <taxon>Cyanophyceae</taxon>
        <taxon>Nostocales</taxon>
        <taxon>Calotrichaceae</taxon>
        <taxon>Brunnivagina</taxon>
    </lineage>
</organism>
<reference evidence="2 3" key="1">
    <citation type="submission" date="2017-08" db="EMBL/GenBank/DDBJ databases">
        <title>Draft genome sequence of filamentous cyanobacterium Calothrix elsteri CCALA 953.</title>
        <authorList>
            <person name="Gagunashvili A.N."/>
            <person name="Elster J."/>
            <person name="Andresson O.S."/>
        </authorList>
    </citation>
    <scope>NUCLEOTIDE SEQUENCE [LARGE SCALE GENOMIC DNA]</scope>
    <source>
        <strain evidence="2 3">CCALA 953</strain>
    </source>
</reference>
<dbReference type="CDD" id="cd14503">
    <property type="entry name" value="PTP-bact"/>
    <property type="match status" value="1"/>
</dbReference>
<dbReference type="InterPro" id="IPR029021">
    <property type="entry name" value="Prot-tyrosine_phosphatase-like"/>
</dbReference>
<dbReference type="InterPro" id="IPR055214">
    <property type="entry name" value="PTP-NADK"/>
</dbReference>
<sequence length="160" mass="18412">MSSIQQIEAFLPVSFTINTSGQPTPEQFADIASAGYSMVINLATPASSNWNSNESAISEAQREYANVESLGMEYVGIPIDWDNPTLSDFDRFAELLDKNPERKTWVHCAKNMRVSAMMYLYHRLRKGYTEEASRRYLEQIWQPNQIWQNFIDAIIELYGE</sequence>
<dbReference type="Proteomes" id="UP000218238">
    <property type="component" value="Unassembled WGS sequence"/>
</dbReference>
<comment type="caution">
    <text evidence="2">The sequence shown here is derived from an EMBL/GenBank/DDBJ whole genome shotgun (WGS) entry which is preliminary data.</text>
</comment>
<dbReference type="OrthoDB" id="7391097at2"/>